<dbReference type="Proteomes" id="UP000597656">
    <property type="component" value="Unassembled WGS sequence"/>
</dbReference>
<dbReference type="PANTHER" id="PTHR43784">
    <property type="entry name" value="GDSL-LIKE LIPASE/ACYLHYDROLASE, PUTATIVE (AFU_ORTHOLOGUE AFUA_2G00820)-RELATED"/>
    <property type="match status" value="1"/>
</dbReference>
<reference evidence="2" key="1">
    <citation type="journal article" date="2019" name="Int. J. Syst. Evol. Microbiol.">
        <title>The Global Catalogue of Microorganisms (GCM) 10K type strain sequencing project: providing services to taxonomists for standard genome sequencing and annotation.</title>
        <authorList>
            <consortium name="The Broad Institute Genomics Platform"/>
            <consortium name="The Broad Institute Genome Sequencing Center for Infectious Disease"/>
            <person name="Wu L."/>
            <person name="Ma J."/>
        </authorList>
    </citation>
    <scope>NUCLEOTIDE SEQUENCE [LARGE SCALE GENOMIC DNA]</scope>
    <source>
        <strain evidence="2">CGMCC 4.7319</strain>
    </source>
</reference>
<dbReference type="InterPro" id="IPR036514">
    <property type="entry name" value="SGNH_hydro_sf"/>
</dbReference>
<dbReference type="InterPro" id="IPR053140">
    <property type="entry name" value="GDSL_Rv0518-like"/>
</dbReference>
<proteinExistence type="predicted"/>
<evidence type="ECO:0000313" key="1">
    <source>
        <dbReference type="EMBL" id="GGM90548.1"/>
    </source>
</evidence>
<dbReference type="Gene3D" id="3.40.50.1110">
    <property type="entry name" value="SGNH hydrolase"/>
    <property type="match status" value="1"/>
</dbReference>
<sequence length="84" mass="9368">MVGATITPFKGWNSYTRGLEAVRQAINSFIRTSRDFDAVVDFAQVIRESADPQRIRPDYDEGDHLHPGDKGFEAMAKAVQLATL</sequence>
<comment type="caution">
    <text evidence="1">The sequence shown here is derived from an EMBL/GenBank/DDBJ whole genome shotgun (WGS) entry which is preliminary data.</text>
</comment>
<dbReference type="PANTHER" id="PTHR43784:SF2">
    <property type="entry name" value="GDSL-LIKE LIPASE_ACYLHYDROLASE, PUTATIVE (AFU_ORTHOLOGUE AFUA_2G00820)-RELATED"/>
    <property type="match status" value="1"/>
</dbReference>
<name>A0ABQ2HWW8_9PSEU</name>
<gene>
    <name evidence="1" type="ORF">GCM10011609_29450</name>
</gene>
<evidence type="ECO:0008006" key="3">
    <source>
        <dbReference type="Google" id="ProtNLM"/>
    </source>
</evidence>
<protein>
    <recommendedName>
        <fullName evidence="3">GDSL-like Lipase/Acylhydrolase family protein</fullName>
    </recommendedName>
</protein>
<organism evidence="1 2">
    <name type="scientific">Lentzea pudingi</name>
    <dbReference type="NCBI Taxonomy" id="1789439"/>
    <lineage>
        <taxon>Bacteria</taxon>
        <taxon>Bacillati</taxon>
        <taxon>Actinomycetota</taxon>
        <taxon>Actinomycetes</taxon>
        <taxon>Pseudonocardiales</taxon>
        <taxon>Pseudonocardiaceae</taxon>
        <taxon>Lentzea</taxon>
    </lineage>
</organism>
<dbReference type="EMBL" id="BMNC01000003">
    <property type="protein sequence ID" value="GGM90548.1"/>
    <property type="molecule type" value="Genomic_DNA"/>
</dbReference>
<keyword evidence="2" id="KW-1185">Reference proteome</keyword>
<dbReference type="SUPFAM" id="SSF52266">
    <property type="entry name" value="SGNH hydrolase"/>
    <property type="match status" value="1"/>
</dbReference>
<evidence type="ECO:0000313" key="2">
    <source>
        <dbReference type="Proteomes" id="UP000597656"/>
    </source>
</evidence>
<accession>A0ABQ2HWW8</accession>